<keyword evidence="2" id="KW-0812">Transmembrane</keyword>
<evidence type="ECO:0000313" key="4">
    <source>
        <dbReference type="Proteomes" id="UP000198809"/>
    </source>
</evidence>
<feature type="transmembrane region" description="Helical" evidence="2">
    <location>
        <begin position="20"/>
        <end position="41"/>
    </location>
</feature>
<dbReference type="Proteomes" id="UP000198809">
    <property type="component" value="Unassembled WGS sequence"/>
</dbReference>
<accession>A0A1H8QXY9</accession>
<keyword evidence="2" id="KW-1133">Transmembrane helix</keyword>
<sequence>MRCLAYKEEVSLKDKSKLSVIVAIISSFISLLVLLFGNNIYDRLNNNSTLIIETSKTNQFLPDKLLEIMNDNTLKNNNRPSADSLRVIKIKNKGISSKNLRIQLDLDGSIFDYKIESTESIKDSSISSNSTVIVNMDRLSQNASIELIIWFHEDYKNFYASYSDDISSNIIPYNENKNTTKKSIVIIILVVILIESVLFIINSLRRMNIAKKEREKTELLDYVLTGINNSFSEEDTTISESESKSPGPSEKDHALERLSKLIEKKS</sequence>
<protein>
    <submittedName>
        <fullName evidence="3">Uncharacterized protein</fullName>
    </submittedName>
</protein>
<dbReference type="AlphaFoldDB" id="A0A1H8QXY9"/>
<reference evidence="3 4" key="1">
    <citation type="submission" date="2016-10" db="EMBL/GenBank/DDBJ databases">
        <authorList>
            <person name="de Groot N.N."/>
        </authorList>
    </citation>
    <scope>NUCLEOTIDE SEQUENCE [LARGE SCALE GENOMIC DNA]</scope>
    <source>
        <strain evidence="3 4">CGMCC 1.10238</strain>
    </source>
</reference>
<dbReference type="EMBL" id="FODH01000009">
    <property type="protein sequence ID" value="SEO59169.1"/>
    <property type="molecule type" value="Genomic_DNA"/>
</dbReference>
<proteinExistence type="predicted"/>
<gene>
    <name evidence="3" type="ORF">SAMN04487895_10957</name>
</gene>
<feature type="region of interest" description="Disordered" evidence="1">
    <location>
        <begin position="233"/>
        <end position="253"/>
    </location>
</feature>
<feature type="compositionally biased region" description="Low complexity" evidence="1">
    <location>
        <begin position="238"/>
        <end position="248"/>
    </location>
</feature>
<name>A0A1H8QXY9_9BACL</name>
<evidence type="ECO:0000256" key="1">
    <source>
        <dbReference type="SAM" id="MobiDB-lite"/>
    </source>
</evidence>
<keyword evidence="2" id="KW-0472">Membrane</keyword>
<evidence type="ECO:0000256" key="2">
    <source>
        <dbReference type="SAM" id="Phobius"/>
    </source>
</evidence>
<feature type="transmembrane region" description="Helical" evidence="2">
    <location>
        <begin position="184"/>
        <end position="204"/>
    </location>
</feature>
<organism evidence="3 4">
    <name type="scientific">Paenibacillus sophorae</name>
    <dbReference type="NCBI Taxonomy" id="1333845"/>
    <lineage>
        <taxon>Bacteria</taxon>
        <taxon>Bacillati</taxon>
        <taxon>Bacillota</taxon>
        <taxon>Bacilli</taxon>
        <taxon>Bacillales</taxon>
        <taxon>Paenibacillaceae</taxon>
        <taxon>Paenibacillus</taxon>
    </lineage>
</organism>
<evidence type="ECO:0000313" key="3">
    <source>
        <dbReference type="EMBL" id="SEO59169.1"/>
    </source>
</evidence>